<gene>
    <name evidence="2" type="ORF">M501DRAFT_1013953</name>
</gene>
<sequence length="102" mass="10001">MHKSSLYLAICIFGGFSTAAPQRTAVVTSDVLATPSPTPAGIVCYPPGTPGGTCRTTAMGCPNGAFFQGYCPGGADIQCCVVLAATSATAISAGPATTGANI</sequence>
<proteinExistence type="predicted"/>
<comment type="caution">
    <text evidence="2">The sequence shown here is derived from an EMBL/GenBank/DDBJ whole genome shotgun (WGS) entry which is preliminary data.</text>
</comment>
<dbReference type="OrthoDB" id="2251794at2759"/>
<dbReference type="Proteomes" id="UP000799429">
    <property type="component" value="Unassembled WGS sequence"/>
</dbReference>
<accession>A0A9P4VT67</accession>
<feature type="chain" id="PRO_5040315939" evidence="1">
    <location>
        <begin position="20"/>
        <end position="102"/>
    </location>
</feature>
<dbReference type="EMBL" id="MU006091">
    <property type="protein sequence ID" value="KAF2841140.1"/>
    <property type="molecule type" value="Genomic_DNA"/>
</dbReference>
<dbReference type="AlphaFoldDB" id="A0A9P4VT67"/>
<reference evidence="2" key="1">
    <citation type="journal article" date="2020" name="Stud. Mycol.">
        <title>101 Dothideomycetes genomes: a test case for predicting lifestyles and emergence of pathogens.</title>
        <authorList>
            <person name="Haridas S."/>
            <person name="Albert R."/>
            <person name="Binder M."/>
            <person name="Bloem J."/>
            <person name="Labutti K."/>
            <person name="Salamov A."/>
            <person name="Andreopoulos B."/>
            <person name="Baker S."/>
            <person name="Barry K."/>
            <person name="Bills G."/>
            <person name="Bluhm B."/>
            <person name="Cannon C."/>
            <person name="Castanera R."/>
            <person name="Culley D."/>
            <person name="Daum C."/>
            <person name="Ezra D."/>
            <person name="Gonzalez J."/>
            <person name="Henrissat B."/>
            <person name="Kuo A."/>
            <person name="Liang C."/>
            <person name="Lipzen A."/>
            <person name="Lutzoni F."/>
            <person name="Magnuson J."/>
            <person name="Mondo S."/>
            <person name="Nolan M."/>
            <person name="Ohm R."/>
            <person name="Pangilinan J."/>
            <person name="Park H.-J."/>
            <person name="Ramirez L."/>
            <person name="Alfaro M."/>
            <person name="Sun H."/>
            <person name="Tritt A."/>
            <person name="Yoshinaga Y."/>
            <person name="Zwiers L.-H."/>
            <person name="Turgeon B."/>
            <person name="Goodwin S."/>
            <person name="Spatafora J."/>
            <person name="Crous P."/>
            <person name="Grigoriev I."/>
        </authorList>
    </citation>
    <scope>NUCLEOTIDE SEQUENCE</scope>
    <source>
        <strain evidence="2">CBS 101060</strain>
    </source>
</reference>
<evidence type="ECO:0000313" key="2">
    <source>
        <dbReference type="EMBL" id="KAF2841140.1"/>
    </source>
</evidence>
<protein>
    <submittedName>
        <fullName evidence="2">Uncharacterized protein</fullName>
    </submittedName>
</protein>
<name>A0A9P4VT67_9PEZI</name>
<organism evidence="2 3">
    <name type="scientific">Patellaria atrata CBS 101060</name>
    <dbReference type="NCBI Taxonomy" id="1346257"/>
    <lineage>
        <taxon>Eukaryota</taxon>
        <taxon>Fungi</taxon>
        <taxon>Dikarya</taxon>
        <taxon>Ascomycota</taxon>
        <taxon>Pezizomycotina</taxon>
        <taxon>Dothideomycetes</taxon>
        <taxon>Dothideomycetes incertae sedis</taxon>
        <taxon>Patellariales</taxon>
        <taxon>Patellariaceae</taxon>
        <taxon>Patellaria</taxon>
    </lineage>
</organism>
<feature type="signal peptide" evidence="1">
    <location>
        <begin position="1"/>
        <end position="19"/>
    </location>
</feature>
<evidence type="ECO:0000313" key="3">
    <source>
        <dbReference type="Proteomes" id="UP000799429"/>
    </source>
</evidence>
<evidence type="ECO:0000256" key="1">
    <source>
        <dbReference type="SAM" id="SignalP"/>
    </source>
</evidence>
<keyword evidence="3" id="KW-1185">Reference proteome</keyword>
<keyword evidence="1" id="KW-0732">Signal</keyword>